<dbReference type="Proteomes" id="UP000006591">
    <property type="component" value="Chromosome 5"/>
</dbReference>
<feature type="compositionally biased region" description="Basic residues" evidence="1">
    <location>
        <begin position="84"/>
        <end position="95"/>
    </location>
</feature>
<dbReference type="EnsemblPlants" id="ONIVA05G08730.1">
    <property type="protein sequence ID" value="ONIVA05G08730.1"/>
    <property type="gene ID" value="ONIVA05G08730"/>
</dbReference>
<evidence type="ECO:0000313" key="2">
    <source>
        <dbReference type="EnsemblPlants" id="ONIVA05G08730.1"/>
    </source>
</evidence>
<protein>
    <submittedName>
        <fullName evidence="2">Uncharacterized protein</fullName>
    </submittedName>
</protein>
<organism evidence="2">
    <name type="scientific">Oryza nivara</name>
    <name type="common">Indian wild rice</name>
    <name type="synonym">Oryza sativa f. spontanea</name>
    <dbReference type="NCBI Taxonomy" id="4536"/>
    <lineage>
        <taxon>Eukaryota</taxon>
        <taxon>Viridiplantae</taxon>
        <taxon>Streptophyta</taxon>
        <taxon>Embryophyta</taxon>
        <taxon>Tracheophyta</taxon>
        <taxon>Spermatophyta</taxon>
        <taxon>Magnoliopsida</taxon>
        <taxon>Liliopsida</taxon>
        <taxon>Poales</taxon>
        <taxon>Poaceae</taxon>
        <taxon>BOP clade</taxon>
        <taxon>Oryzoideae</taxon>
        <taxon>Oryzeae</taxon>
        <taxon>Oryzinae</taxon>
        <taxon>Oryza</taxon>
    </lineage>
</organism>
<evidence type="ECO:0000256" key="1">
    <source>
        <dbReference type="SAM" id="MobiDB-lite"/>
    </source>
</evidence>
<dbReference type="Gramene" id="ONIVA05G08730.1">
    <property type="protein sequence ID" value="ONIVA05G08730.1"/>
    <property type="gene ID" value="ONIVA05G08730"/>
</dbReference>
<name>A0A0E0HBC4_ORYNI</name>
<reference evidence="2" key="1">
    <citation type="submission" date="2015-04" db="UniProtKB">
        <authorList>
            <consortium name="EnsemblPlants"/>
        </authorList>
    </citation>
    <scope>IDENTIFICATION</scope>
    <source>
        <strain evidence="2">SL10</strain>
    </source>
</reference>
<feature type="compositionally biased region" description="Basic and acidic residues" evidence="1">
    <location>
        <begin position="68"/>
        <end position="79"/>
    </location>
</feature>
<proteinExistence type="predicted"/>
<accession>A0A0E0HBC4</accession>
<dbReference type="HOGENOM" id="CLU_2175079_0_0_1"/>
<reference evidence="2" key="2">
    <citation type="submission" date="2018-04" db="EMBL/GenBank/DDBJ databases">
        <title>OnivRS2 (Oryza nivara Reference Sequence Version 2).</title>
        <authorList>
            <person name="Zhang J."/>
            <person name="Kudrna D."/>
            <person name="Lee S."/>
            <person name="Talag J."/>
            <person name="Rajasekar S."/>
            <person name="Welchert J."/>
            <person name="Hsing Y.-I."/>
            <person name="Wing R.A."/>
        </authorList>
    </citation>
    <scope>NUCLEOTIDE SEQUENCE [LARGE SCALE GENOMIC DNA]</scope>
    <source>
        <strain evidence="2">SL10</strain>
    </source>
</reference>
<keyword evidence="3" id="KW-1185">Reference proteome</keyword>
<feature type="region of interest" description="Disordered" evidence="1">
    <location>
        <begin position="68"/>
        <end position="95"/>
    </location>
</feature>
<sequence>MRIGWRSRPAAAAEARDDDYLGNTTSTTTWVADGGSGHGRGRQGGRRSATARRAAVVAGQCKRGLDEAREEWMSRRGDETGAAPRKRGAKGRCRRSGVAGALDLARVVKD</sequence>
<feature type="compositionally biased region" description="Low complexity" evidence="1">
    <location>
        <begin position="46"/>
        <end position="56"/>
    </location>
</feature>
<dbReference type="AlphaFoldDB" id="A0A0E0HBC4"/>
<evidence type="ECO:0000313" key="3">
    <source>
        <dbReference type="Proteomes" id="UP000006591"/>
    </source>
</evidence>
<feature type="region of interest" description="Disordered" evidence="1">
    <location>
        <begin position="1"/>
        <end position="56"/>
    </location>
</feature>